<protein>
    <submittedName>
        <fullName evidence="1">Uncharacterized protein</fullName>
    </submittedName>
</protein>
<name>G8LMB2_9ENTR</name>
<evidence type="ECO:0000313" key="1">
    <source>
        <dbReference type="EMBL" id="AEW73385.1"/>
    </source>
</evidence>
<gene>
    <name evidence="1" type="ORF">EcWSU1_01947</name>
</gene>
<dbReference type="AlphaFoldDB" id="G8LMB2"/>
<proteinExistence type="predicted"/>
<dbReference type="EMBL" id="CP002886">
    <property type="protein sequence ID" value="AEW73385.1"/>
    <property type="molecule type" value="Genomic_DNA"/>
</dbReference>
<dbReference type="HOGENOM" id="CLU_3269484_0_0_6"/>
<evidence type="ECO:0000313" key="2">
    <source>
        <dbReference type="Proteomes" id="UP000007838"/>
    </source>
</evidence>
<accession>G8LMB2</accession>
<dbReference type="Proteomes" id="UP000007838">
    <property type="component" value="Chromosome"/>
</dbReference>
<organism evidence="1 2">
    <name type="scientific">Enterobacter ludwigii</name>
    <dbReference type="NCBI Taxonomy" id="299767"/>
    <lineage>
        <taxon>Bacteria</taxon>
        <taxon>Pseudomonadati</taxon>
        <taxon>Pseudomonadota</taxon>
        <taxon>Gammaproteobacteria</taxon>
        <taxon>Enterobacterales</taxon>
        <taxon>Enterobacteriaceae</taxon>
        <taxon>Enterobacter</taxon>
        <taxon>Enterobacter cloacae complex</taxon>
    </lineage>
</organism>
<sequence>MAKIEKVMGKGEADTTASTSNQYWALLRVSHRVLLFSSTMGKAILSH</sequence>
<reference evidence="1 2" key="1">
    <citation type="journal article" date="2011" name="Stand. Genomic Sci.">
        <title>Complete genome of the onion pathogen Enterobacter cloacae EcWSU1.</title>
        <authorList>
            <person name="Humann J.L."/>
            <person name="Wildung M."/>
            <person name="Cheng C.H."/>
            <person name="Lee T."/>
            <person name="Stewart J.E."/>
            <person name="Drew J.C."/>
            <person name="Triplett E.W."/>
            <person name="Main D."/>
            <person name="Schroeder B.K."/>
        </authorList>
    </citation>
    <scope>NUCLEOTIDE SEQUENCE [LARGE SCALE GENOMIC DNA]</scope>
    <source>
        <strain evidence="1 2">EcWSU1</strain>
    </source>
</reference>
<dbReference type="KEGG" id="eec:EcWSU1_01947"/>